<dbReference type="CDD" id="cd05168">
    <property type="entry name" value="PI4Kc_III_beta"/>
    <property type="match status" value="1"/>
</dbReference>
<keyword evidence="3" id="KW-0808">Transferase</keyword>
<dbReference type="InterPro" id="IPR001263">
    <property type="entry name" value="PI3K_accessory_dom"/>
</dbReference>
<evidence type="ECO:0000256" key="2">
    <source>
        <dbReference type="ARBA" id="ARBA00012169"/>
    </source>
</evidence>
<keyword evidence="12" id="KW-1185">Reference proteome</keyword>
<evidence type="ECO:0000256" key="7">
    <source>
        <dbReference type="ARBA" id="ARBA00039877"/>
    </source>
</evidence>
<evidence type="ECO:0000256" key="8">
    <source>
        <dbReference type="SAM" id="MobiDB-lite"/>
    </source>
</evidence>
<dbReference type="Gene3D" id="1.10.1070.11">
    <property type="entry name" value="Phosphatidylinositol 3-/4-kinase, catalytic domain"/>
    <property type="match status" value="1"/>
</dbReference>
<dbReference type="Pfam" id="PF00454">
    <property type="entry name" value="PI3_PI4_kinase"/>
    <property type="match status" value="1"/>
</dbReference>
<feature type="region of interest" description="Disordered" evidence="8">
    <location>
        <begin position="419"/>
        <end position="444"/>
    </location>
</feature>
<evidence type="ECO:0000313" key="12">
    <source>
        <dbReference type="Proteomes" id="UP000053766"/>
    </source>
</evidence>
<dbReference type="GO" id="GO:0030867">
    <property type="term" value="C:rough endoplasmic reticulum membrane"/>
    <property type="evidence" value="ECO:0007669"/>
    <property type="project" value="UniProtKB-SubCell"/>
</dbReference>
<dbReference type="FunFam" id="1.10.1070.11:FF:000016">
    <property type="entry name" value="PIK1p Phosphatidylinositol 4-kinase"/>
    <property type="match status" value="1"/>
</dbReference>
<proteinExistence type="predicted"/>
<dbReference type="AlphaFoldDB" id="A0A0D8XIC9"/>
<dbReference type="STRING" id="29172.A0A0D8XIC9"/>
<dbReference type="InterPro" id="IPR036940">
    <property type="entry name" value="PI3/4_kinase_cat_sf"/>
</dbReference>
<dbReference type="GO" id="GO:0005741">
    <property type="term" value="C:mitochondrial outer membrane"/>
    <property type="evidence" value="ECO:0007669"/>
    <property type="project" value="UniProtKB-SubCell"/>
</dbReference>
<protein>
    <recommendedName>
        <fullName evidence="7">Phosphatidylinositol 4-kinase beta</fullName>
        <ecNumber evidence="2">2.7.1.67</ecNumber>
    </recommendedName>
</protein>
<dbReference type="InterPro" id="IPR011009">
    <property type="entry name" value="Kinase-like_dom_sf"/>
</dbReference>
<reference evidence="12" key="2">
    <citation type="journal article" date="2016" name="Sci. Rep.">
        <title>Dictyocaulus viviparus genome, variome and transcriptome elucidate lungworm biology and support future intervention.</title>
        <authorList>
            <person name="McNulty S.N."/>
            <person name="Strube C."/>
            <person name="Rosa B.A."/>
            <person name="Martin J.C."/>
            <person name="Tyagi R."/>
            <person name="Choi Y.J."/>
            <person name="Wang Q."/>
            <person name="Hallsworth Pepin K."/>
            <person name="Zhang X."/>
            <person name="Ozersky P."/>
            <person name="Wilson R.K."/>
            <person name="Sternberg P.W."/>
            <person name="Gasser R.B."/>
            <person name="Mitreva M."/>
        </authorList>
    </citation>
    <scope>NUCLEOTIDE SEQUENCE [LARGE SCALE GENOMIC DNA]</scope>
    <source>
        <strain evidence="12">HannoverDv2000</strain>
    </source>
</reference>
<dbReference type="PANTHER" id="PTHR10048:SF22">
    <property type="entry name" value="PHOSPHATIDYLINOSITOL 4-KINASE BETA"/>
    <property type="match status" value="1"/>
</dbReference>
<dbReference type="SUPFAM" id="SSF56112">
    <property type="entry name" value="Protein kinase-like (PK-like)"/>
    <property type="match status" value="1"/>
</dbReference>
<dbReference type="PROSITE" id="PS51545">
    <property type="entry name" value="PIK_HELICAL"/>
    <property type="match status" value="1"/>
</dbReference>
<organism evidence="11 12">
    <name type="scientific">Dictyocaulus viviparus</name>
    <name type="common">Bovine lungworm</name>
    <dbReference type="NCBI Taxonomy" id="29172"/>
    <lineage>
        <taxon>Eukaryota</taxon>
        <taxon>Metazoa</taxon>
        <taxon>Ecdysozoa</taxon>
        <taxon>Nematoda</taxon>
        <taxon>Chromadorea</taxon>
        <taxon>Rhabditida</taxon>
        <taxon>Rhabditina</taxon>
        <taxon>Rhabditomorpha</taxon>
        <taxon>Strongyloidea</taxon>
        <taxon>Metastrongylidae</taxon>
        <taxon>Dictyocaulus</taxon>
    </lineage>
</organism>
<evidence type="ECO:0000256" key="3">
    <source>
        <dbReference type="ARBA" id="ARBA00022679"/>
    </source>
</evidence>
<dbReference type="SMART" id="SM00146">
    <property type="entry name" value="PI3Kc"/>
    <property type="match status" value="1"/>
</dbReference>
<feature type="domain" description="PIK helical" evidence="10">
    <location>
        <begin position="1"/>
        <end position="143"/>
    </location>
</feature>
<evidence type="ECO:0000259" key="9">
    <source>
        <dbReference type="PROSITE" id="PS50290"/>
    </source>
</evidence>
<feature type="region of interest" description="Disordered" evidence="8">
    <location>
        <begin position="1"/>
        <end position="24"/>
    </location>
</feature>
<dbReference type="InterPro" id="IPR015433">
    <property type="entry name" value="PI3/4_kinase"/>
</dbReference>
<dbReference type="GO" id="GO:0004430">
    <property type="term" value="F:1-phosphatidylinositol 4-kinase activity"/>
    <property type="evidence" value="ECO:0007669"/>
    <property type="project" value="UniProtKB-EC"/>
</dbReference>
<comment type="subcellular location">
    <subcellularLocation>
        <location evidence="1">Mitochondrion outer membrane</location>
        <topology evidence="1">Peripheral membrane protein</topology>
    </subcellularLocation>
    <subcellularLocation>
        <location evidence="6">Rough endoplasmic reticulum membrane</location>
        <topology evidence="6">Peripheral membrane protein</topology>
    </subcellularLocation>
</comment>
<dbReference type="PANTHER" id="PTHR10048">
    <property type="entry name" value="PHOSPHATIDYLINOSITOL KINASE"/>
    <property type="match status" value="1"/>
</dbReference>
<evidence type="ECO:0000313" key="11">
    <source>
        <dbReference type="EMBL" id="KJH42091.1"/>
    </source>
</evidence>
<comment type="catalytic activity">
    <reaction evidence="5">
        <text>a 1,2-diacyl-sn-glycero-3-phospho-(1D-myo-inositol) + ATP = a 1,2-diacyl-sn-glycero-3-phospho-(1D-myo-inositol 4-phosphate) + ADP + H(+)</text>
        <dbReference type="Rhea" id="RHEA:19877"/>
        <dbReference type="ChEBI" id="CHEBI:15378"/>
        <dbReference type="ChEBI" id="CHEBI:30616"/>
        <dbReference type="ChEBI" id="CHEBI:57880"/>
        <dbReference type="ChEBI" id="CHEBI:58178"/>
        <dbReference type="ChEBI" id="CHEBI:456216"/>
        <dbReference type="EC" id="2.7.1.67"/>
    </reaction>
    <physiologicalReaction direction="left-to-right" evidence="5">
        <dbReference type="Rhea" id="RHEA:19878"/>
    </physiologicalReaction>
</comment>
<dbReference type="EMBL" id="KN716711">
    <property type="protein sequence ID" value="KJH42091.1"/>
    <property type="molecule type" value="Genomic_DNA"/>
</dbReference>
<dbReference type="GO" id="GO:0048015">
    <property type="term" value="P:phosphatidylinositol-mediated signaling"/>
    <property type="evidence" value="ECO:0007669"/>
    <property type="project" value="TreeGrafter"/>
</dbReference>
<accession>A0A0D8XIC9</accession>
<evidence type="ECO:0000259" key="10">
    <source>
        <dbReference type="PROSITE" id="PS51545"/>
    </source>
</evidence>
<evidence type="ECO:0000256" key="1">
    <source>
        <dbReference type="ARBA" id="ARBA00004450"/>
    </source>
</evidence>
<evidence type="ECO:0000256" key="4">
    <source>
        <dbReference type="ARBA" id="ARBA00022777"/>
    </source>
</evidence>
<keyword evidence="4 11" id="KW-0418">Kinase</keyword>
<evidence type="ECO:0000256" key="6">
    <source>
        <dbReference type="ARBA" id="ARBA00037860"/>
    </source>
</evidence>
<dbReference type="Gene3D" id="3.30.1010.10">
    <property type="entry name" value="Phosphatidylinositol 3-kinase Catalytic Subunit, Chain A, domain 4"/>
    <property type="match status" value="1"/>
</dbReference>
<dbReference type="InterPro" id="IPR000403">
    <property type="entry name" value="PI3/4_kinase_cat_dom"/>
</dbReference>
<dbReference type="InterPro" id="IPR049160">
    <property type="entry name" value="PI4KB-PIK1_PIK"/>
</dbReference>
<gene>
    <name evidence="11" type="ORF">DICVIV_11921</name>
</gene>
<sequence length="738" mass="83787">MEADGEKIPSESEQDHSIKSEDSSNEAAYIARPLAEPPSLLMRLFESCYFSPAIAIKYLFSWQKLFSFSPSDMDFFVPQLINMYINDKDVANAIHQYIEARCKENLHFALICVWLLESLGVDRSRTKHRVLEHGEILRRMILNEFKPPKSAESESLKSWQKLGAKSKCFMNASSLNPENLNTGLQLTRSESASTSLRFLSPAKLEDRKLDNGCRCFEAENAVHCSCGAYQLYAQKDFVNWLVRIGDILREETTKEEKTRRLVSELLVLNMHLPARVWIPLSENHVVLNIPPTSGCVLNSKDKAPYCIFVEILHSNNVRSVRLPKRPIFDTSNLHQNSRSSSSMTVKESFLNKAAPNIHSTPCNISTMDLPSQTACDMAIANVKSHWDSMSVDGCVSDTVFRTTAGMSHRFKKWVRRPGRKAQMLSHPDDPSASTMSEPWDEKKERIREASPYGRMVGWDLFPVIVKSGDDLLQELLAYQLLVTLKEIWEEEEVPLFLRPYKIVVTSPNSGMIEPIVDACSLHQIKRNQCAVFREEGKTKEPSLETHFIEAFGPIGSSSYLQAQRNFVHSCAAYSLVCYFLQVKDRHNGNILIDAEGHLIHIDFGFILSISPRNLGFETSPFKLTSELIGVMGGVDSDLYIYFKTLLLRGIIAARKHHERVMTIVQIMSQGSCLPCFRGGSAMLRALKDRFHMTCTDTELQRLVGDFFLNMVDNLVEQSLDSLTTRLYDNFQYYTNGIL</sequence>
<reference evidence="11 12" key="1">
    <citation type="submission" date="2013-11" db="EMBL/GenBank/DDBJ databases">
        <title>Draft genome of the bovine lungworm Dictyocaulus viviparus.</title>
        <authorList>
            <person name="Mitreva M."/>
        </authorList>
    </citation>
    <scope>NUCLEOTIDE SEQUENCE [LARGE SCALE GENOMIC DNA]</scope>
    <source>
        <strain evidence="11 12">HannoverDv2000</strain>
    </source>
</reference>
<evidence type="ECO:0000256" key="5">
    <source>
        <dbReference type="ARBA" id="ARBA00036767"/>
    </source>
</evidence>
<feature type="domain" description="PI3K/PI4K catalytic" evidence="9">
    <location>
        <begin position="440"/>
        <end position="715"/>
    </location>
</feature>
<dbReference type="Pfam" id="PF21245">
    <property type="entry name" value="PI4KB-PIK1_PIK"/>
    <property type="match status" value="1"/>
</dbReference>
<dbReference type="OrthoDB" id="10264149at2759"/>
<name>A0A0D8XIC9_DICVI</name>
<dbReference type="PROSITE" id="PS50290">
    <property type="entry name" value="PI3_4_KINASE_3"/>
    <property type="match status" value="1"/>
</dbReference>
<dbReference type="GO" id="GO:0046854">
    <property type="term" value="P:phosphatidylinositol phosphate biosynthetic process"/>
    <property type="evidence" value="ECO:0007669"/>
    <property type="project" value="InterPro"/>
</dbReference>
<dbReference type="InterPro" id="IPR057754">
    <property type="entry name" value="PI4-kinase_beta/PIK1_cat"/>
</dbReference>
<feature type="compositionally biased region" description="Basic and acidic residues" evidence="8">
    <location>
        <begin position="1"/>
        <end position="22"/>
    </location>
</feature>
<dbReference type="EC" id="2.7.1.67" evidence="2"/>
<dbReference type="Proteomes" id="UP000053766">
    <property type="component" value="Unassembled WGS sequence"/>
</dbReference>